<dbReference type="AlphaFoldDB" id="A0A087BKJ2"/>
<dbReference type="RefSeq" id="WP_033521919.1">
    <property type="nucleotide sequence ID" value="NZ_CADAXU010000004.1"/>
</dbReference>
<organism evidence="3 4">
    <name type="scientific">Bifidobacterium merycicum</name>
    <dbReference type="NCBI Taxonomy" id="78345"/>
    <lineage>
        <taxon>Bacteria</taxon>
        <taxon>Bacillati</taxon>
        <taxon>Actinomycetota</taxon>
        <taxon>Actinomycetes</taxon>
        <taxon>Bifidobacteriales</taxon>
        <taxon>Bifidobacteriaceae</taxon>
        <taxon>Bifidobacterium</taxon>
    </lineage>
</organism>
<dbReference type="SUPFAM" id="SSF63418">
    <property type="entry name" value="MurE/MurF N-terminal domain"/>
    <property type="match status" value="1"/>
</dbReference>
<dbReference type="OrthoDB" id="3242635at2"/>
<protein>
    <submittedName>
        <fullName evidence="3">UDP-N-acetylmuramoylalanyl-D-glutamate--2, 6-diaminopimelate ligase</fullName>
    </submittedName>
</protein>
<evidence type="ECO:0000313" key="3">
    <source>
        <dbReference type="EMBL" id="KFI71542.1"/>
    </source>
</evidence>
<evidence type="ECO:0000313" key="4">
    <source>
        <dbReference type="Proteomes" id="UP000029060"/>
    </source>
</evidence>
<evidence type="ECO:0000256" key="1">
    <source>
        <dbReference type="ARBA" id="ARBA00022618"/>
    </source>
</evidence>
<dbReference type="Proteomes" id="UP000029060">
    <property type="component" value="Unassembled WGS sequence"/>
</dbReference>
<comment type="caution">
    <text evidence="3">The sequence shown here is derived from an EMBL/GenBank/DDBJ whole genome shotgun (WGS) entry which is preliminary data.</text>
</comment>
<keyword evidence="3" id="KW-0436">Ligase</keyword>
<sequence>MSAVNESIMQRMTLGQLAEHYGWDLVPSFATSVTITSLANDVESVAPGALVIMGDDADVDKLHHARARGAYAALVSPAVRETLVEESDLPLLFANPTSQQLGQLASHMAGNPSSMLAVFAVCGSTARQNAAVVTQLTRFLHMLGNPVGMLSVAGSYSLERNLNLSYPLNMLDMQRSLAVCGEDGVAAVAVSLDDLTVASHGMQGVNVDVLGSMQPVPVNADQAFIERLQAEYGFKTENPIKVTVRTLESDALARQASGALSQEDEQRLSLAIAMVLAAGVHRTNIRSALRMAKEMK</sequence>
<proteinExistence type="predicted"/>
<keyword evidence="2" id="KW-0131">Cell cycle</keyword>
<accession>A0A087BKJ2</accession>
<dbReference type="EMBL" id="JGZC01000001">
    <property type="protein sequence ID" value="KFI71542.1"/>
    <property type="molecule type" value="Genomic_DNA"/>
</dbReference>
<gene>
    <name evidence="3" type="ORF">BMERY_1049</name>
</gene>
<keyword evidence="1" id="KW-0132">Cell division</keyword>
<dbReference type="eggNOG" id="COG0769">
    <property type="taxonomic scope" value="Bacteria"/>
</dbReference>
<dbReference type="GO" id="GO:0051301">
    <property type="term" value="P:cell division"/>
    <property type="evidence" value="ECO:0007669"/>
    <property type="project" value="UniProtKB-KW"/>
</dbReference>
<reference evidence="3 4" key="1">
    <citation type="submission" date="2014-03" db="EMBL/GenBank/DDBJ databases">
        <title>Genomics of Bifidobacteria.</title>
        <authorList>
            <person name="Ventura M."/>
            <person name="Milani C."/>
            <person name="Lugli G.A."/>
        </authorList>
    </citation>
    <scope>NUCLEOTIDE SEQUENCE [LARGE SCALE GENOMIC DNA]</scope>
    <source>
        <strain evidence="3 4">LMG 11341</strain>
    </source>
</reference>
<dbReference type="STRING" id="78345.BMERY_1049"/>
<dbReference type="GO" id="GO:0016874">
    <property type="term" value="F:ligase activity"/>
    <property type="evidence" value="ECO:0007669"/>
    <property type="project" value="UniProtKB-KW"/>
</dbReference>
<evidence type="ECO:0000256" key="2">
    <source>
        <dbReference type="ARBA" id="ARBA00023306"/>
    </source>
</evidence>
<keyword evidence="4" id="KW-1185">Reference proteome</keyword>
<dbReference type="InterPro" id="IPR035911">
    <property type="entry name" value="MurE/MurF_N"/>
</dbReference>
<name>A0A087BKJ2_9BIFI</name>